<dbReference type="InterPro" id="IPR001623">
    <property type="entry name" value="DnaJ_domain"/>
</dbReference>
<dbReference type="RefSeq" id="WP_112282417.1">
    <property type="nucleotide sequence ID" value="NZ_MASW01000002.1"/>
</dbReference>
<evidence type="ECO:0000259" key="2">
    <source>
        <dbReference type="PROSITE" id="PS50076"/>
    </source>
</evidence>
<accession>A0A2V4B115</accession>
<dbReference type="Proteomes" id="UP000249915">
    <property type="component" value="Unassembled WGS sequence"/>
</dbReference>
<evidence type="ECO:0000256" key="1">
    <source>
        <dbReference type="SAM" id="MobiDB-lite"/>
    </source>
</evidence>
<feature type="region of interest" description="Disordered" evidence="1">
    <location>
        <begin position="59"/>
        <end position="101"/>
    </location>
</feature>
<reference evidence="3 4" key="1">
    <citation type="submission" date="2016-07" db="EMBL/GenBank/DDBJ databases">
        <title>Draft genome sequence of Prauserella muralis DSM 45305, isolated from a mould-covered wall in an indoor environment.</title>
        <authorList>
            <person name="Ruckert C."/>
            <person name="Albersmeier A."/>
            <person name="Jiang C.-L."/>
            <person name="Jiang Y."/>
            <person name="Kalinowski J."/>
            <person name="Schneider O."/>
            <person name="Winkler A."/>
            <person name="Zotchev S.B."/>
        </authorList>
    </citation>
    <scope>NUCLEOTIDE SEQUENCE [LARGE SCALE GENOMIC DNA]</scope>
    <source>
        <strain evidence="3 4">DSM 45305</strain>
    </source>
</reference>
<organism evidence="3 4">
    <name type="scientific">Prauserella muralis</name>
    <dbReference type="NCBI Taxonomy" id="588067"/>
    <lineage>
        <taxon>Bacteria</taxon>
        <taxon>Bacillati</taxon>
        <taxon>Actinomycetota</taxon>
        <taxon>Actinomycetes</taxon>
        <taxon>Pseudonocardiales</taxon>
        <taxon>Pseudonocardiaceae</taxon>
        <taxon>Prauserella</taxon>
    </lineage>
</organism>
<dbReference type="PROSITE" id="PS50076">
    <property type="entry name" value="DNAJ_2"/>
    <property type="match status" value="1"/>
</dbReference>
<dbReference type="Gene3D" id="1.10.287.110">
    <property type="entry name" value="DnaJ domain"/>
    <property type="match status" value="1"/>
</dbReference>
<dbReference type="SUPFAM" id="SSF46565">
    <property type="entry name" value="Chaperone J-domain"/>
    <property type="match status" value="1"/>
</dbReference>
<dbReference type="AlphaFoldDB" id="A0A2V4B115"/>
<comment type="caution">
    <text evidence="3">The sequence shown here is derived from an EMBL/GenBank/DDBJ whole genome shotgun (WGS) entry which is preliminary data.</text>
</comment>
<proteinExistence type="predicted"/>
<protein>
    <recommendedName>
        <fullName evidence="2">J domain-containing protein</fullName>
    </recommendedName>
</protein>
<evidence type="ECO:0000313" key="3">
    <source>
        <dbReference type="EMBL" id="PXY27723.1"/>
    </source>
</evidence>
<evidence type="ECO:0000313" key="4">
    <source>
        <dbReference type="Proteomes" id="UP000249915"/>
    </source>
</evidence>
<dbReference type="Pfam" id="PF00226">
    <property type="entry name" value="DnaJ"/>
    <property type="match status" value="1"/>
</dbReference>
<feature type="domain" description="J" evidence="2">
    <location>
        <begin position="8"/>
        <end position="62"/>
    </location>
</feature>
<name>A0A2V4B115_9PSEU</name>
<keyword evidence="4" id="KW-1185">Reference proteome</keyword>
<dbReference type="CDD" id="cd06257">
    <property type="entry name" value="DnaJ"/>
    <property type="match status" value="1"/>
</dbReference>
<dbReference type="EMBL" id="MASW01000002">
    <property type="protein sequence ID" value="PXY27723.1"/>
    <property type="molecule type" value="Genomic_DNA"/>
</dbReference>
<dbReference type="InterPro" id="IPR036869">
    <property type="entry name" value="J_dom_sf"/>
</dbReference>
<gene>
    <name evidence="3" type="ORF">BAY60_15155</name>
</gene>
<feature type="region of interest" description="Disordered" evidence="1">
    <location>
        <begin position="1"/>
        <end position="20"/>
    </location>
</feature>
<dbReference type="OrthoDB" id="166297at2"/>
<dbReference type="PRINTS" id="PR00625">
    <property type="entry name" value="JDOMAIN"/>
</dbReference>
<sequence length="101" mass="10925">MGPAREDDPYGVLGVSPQAGDEEITDAYHRLVRTAHPDAGGAEPERLAAVVAAYRVLRQRRRRESPREPARTGTDVPVAVRPARPRGPDLVAGPVRYHGPA</sequence>
<dbReference type="SMART" id="SM00271">
    <property type="entry name" value="DnaJ"/>
    <property type="match status" value="1"/>
</dbReference>